<name>A0A852WSR8_9MICO</name>
<dbReference type="AlphaFoldDB" id="A0A852WSR8"/>
<evidence type="ECO:0008006" key="3">
    <source>
        <dbReference type="Google" id="ProtNLM"/>
    </source>
</evidence>
<dbReference type="PANTHER" id="PTHR35332:SF2">
    <property type="entry name" value="REGULATION OF ENOLASE PROTEIN 1"/>
    <property type="match status" value="1"/>
</dbReference>
<dbReference type="Pfam" id="PF07081">
    <property type="entry name" value="DUF1349"/>
    <property type="match status" value="1"/>
</dbReference>
<dbReference type="RefSeq" id="WP_179551272.1">
    <property type="nucleotide sequence ID" value="NZ_JACCFI010000001.1"/>
</dbReference>
<sequence>MRVAGLPVLAWTNGAASADVDDDAGELRLRASAGVDWSNDPLSGPGQHRASLLGFRPSGDFALSARVRVVGERSTFDAAALGLWCDEDHWAKLCFEYSPAGQAMVVSVVTNGFSDDCNSTVVEEPFTHLRVARLGSAYAFHASTDGARWDFVRLFRVHTDVAPVVGFLAQAPMGTTCDARFDAIRFTDVAPAHLRDGS</sequence>
<gene>
    <name evidence="1" type="ORF">BJY17_002049</name>
</gene>
<dbReference type="Gene3D" id="2.60.120.200">
    <property type="match status" value="1"/>
</dbReference>
<evidence type="ECO:0000313" key="1">
    <source>
        <dbReference type="EMBL" id="NYG21302.1"/>
    </source>
</evidence>
<dbReference type="InterPro" id="IPR013320">
    <property type="entry name" value="ConA-like_dom_sf"/>
</dbReference>
<dbReference type="Proteomes" id="UP000549066">
    <property type="component" value="Unassembled WGS sequence"/>
</dbReference>
<organism evidence="1 2">
    <name type="scientific">Agromyces hippuratus</name>
    <dbReference type="NCBI Taxonomy" id="286438"/>
    <lineage>
        <taxon>Bacteria</taxon>
        <taxon>Bacillati</taxon>
        <taxon>Actinomycetota</taxon>
        <taxon>Actinomycetes</taxon>
        <taxon>Micrococcales</taxon>
        <taxon>Microbacteriaceae</taxon>
        <taxon>Agromyces</taxon>
    </lineage>
</organism>
<keyword evidence="2" id="KW-1185">Reference proteome</keyword>
<dbReference type="EMBL" id="JACCFI010000001">
    <property type="protein sequence ID" value="NYG21302.1"/>
    <property type="molecule type" value="Genomic_DNA"/>
</dbReference>
<reference evidence="1 2" key="1">
    <citation type="submission" date="2020-07" db="EMBL/GenBank/DDBJ databases">
        <title>Sequencing the genomes of 1000 actinobacteria strains.</title>
        <authorList>
            <person name="Klenk H.-P."/>
        </authorList>
    </citation>
    <scope>NUCLEOTIDE SEQUENCE [LARGE SCALE GENOMIC DNA]</scope>
    <source>
        <strain evidence="1 2">DSM 8598</strain>
    </source>
</reference>
<protein>
    <recommendedName>
        <fullName evidence="3">DUF1349 domain-containing protein</fullName>
    </recommendedName>
</protein>
<accession>A0A852WSR8</accession>
<evidence type="ECO:0000313" key="2">
    <source>
        <dbReference type="Proteomes" id="UP000549066"/>
    </source>
</evidence>
<proteinExistence type="predicted"/>
<dbReference type="InterPro" id="IPR009784">
    <property type="entry name" value="DUF1349"/>
</dbReference>
<dbReference type="PANTHER" id="PTHR35332">
    <property type="entry name" value="REGULATION OF ENOLASE PROTEIN 1"/>
    <property type="match status" value="1"/>
</dbReference>
<comment type="caution">
    <text evidence="1">The sequence shown here is derived from an EMBL/GenBank/DDBJ whole genome shotgun (WGS) entry which is preliminary data.</text>
</comment>
<dbReference type="SUPFAM" id="SSF49899">
    <property type="entry name" value="Concanavalin A-like lectins/glucanases"/>
    <property type="match status" value="1"/>
</dbReference>